<name>A0ACB9YD43_PLABR</name>
<dbReference type="EMBL" id="CM043773">
    <property type="protein sequence ID" value="KAI4839924.1"/>
    <property type="molecule type" value="Genomic_DNA"/>
</dbReference>
<evidence type="ECO:0000313" key="1">
    <source>
        <dbReference type="EMBL" id="KAI4839924.1"/>
    </source>
</evidence>
<keyword evidence="2" id="KW-1185">Reference proteome</keyword>
<evidence type="ECO:0000313" key="2">
    <source>
        <dbReference type="Proteomes" id="UP001056978"/>
    </source>
</evidence>
<gene>
    <name evidence="1" type="ORF">MKS88_001276</name>
</gene>
<dbReference type="Proteomes" id="UP001056978">
    <property type="component" value="Chromosome 5"/>
</dbReference>
<protein>
    <submittedName>
        <fullName evidence="1">Tryptophan-rich protein</fullName>
    </submittedName>
</protein>
<proteinExistence type="predicted"/>
<sequence length="119" mass="14773">MKKSASLNAIDYRDNDSLGEDYQEEKYEEYKNNECNKWKKKIKEDCKIFNASIEKWKVKWLVEREKEWNVWIEFIDWKICINENESNLNDCIMEEWIQWKNSKSTERLMIDWRCQDDET</sequence>
<organism evidence="1 2">
    <name type="scientific">Plasmodium brasilianum</name>
    <dbReference type="NCBI Taxonomy" id="5824"/>
    <lineage>
        <taxon>Eukaryota</taxon>
        <taxon>Sar</taxon>
        <taxon>Alveolata</taxon>
        <taxon>Apicomplexa</taxon>
        <taxon>Aconoidasida</taxon>
        <taxon>Haemosporida</taxon>
        <taxon>Plasmodiidae</taxon>
        <taxon>Plasmodium</taxon>
        <taxon>Plasmodium (Plasmodium)</taxon>
    </lineage>
</organism>
<reference evidence="1" key="1">
    <citation type="submission" date="2022-06" db="EMBL/GenBank/DDBJ databases">
        <title>The First Complete Genome of the Simian Malaria Parasite Plasmodium brasilianum.</title>
        <authorList>
            <person name="Bajic M."/>
            <person name="Ravishankar S."/>
        </authorList>
    </citation>
    <scope>NUCLEOTIDE SEQUENCE</scope>
    <source>
        <strain evidence="1">Bolivian I</strain>
    </source>
</reference>
<comment type="caution">
    <text evidence="1">The sequence shown here is derived from an EMBL/GenBank/DDBJ whole genome shotgun (WGS) entry which is preliminary data.</text>
</comment>
<accession>A0ACB9YD43</accession>